<dbReference type="GO" id="GO:0016020">
    <property type="term" value="C:membrane"/>
    <property type="evidence" value="ECO:0007669"/>
    <property type="project" value="UniProtKB-SubCell"/>
</dbReference>
<feature type="domain" description="Response regulatory" evidence="15">
    <location>
        <begin position="527"/>
        <end position="645"/>
    </location>
</feature>
<dbReference type="PANTHER" id="PTHR45339:SF5">
    <property type="entry name" value="HISTIDINE KINASE"/>
    <property type="match status" value="1"/>
</dbReference>
<dbReference type="FunFam" id="3.30.565.10:FF:000078">
    <property type="entry name" value="Two-component sensor histidine kinase"/>
    <property type="match status" value="1"/>
</dbReference>
<keyword evidence="10 13" id="KW-1133">Transmembrane helix</keyword>
<organism evidence="16 17">
    <name type="scientific">Oceanimonas pelagia</name>
    <dbReference type="NCBI Taxonomy" id="3028314"/>
    <lineage>
        <taxon>Bacteria</taxon>
        <taxon>Pseudomonadati</taxon>
        <taxon>Pseudomonadota</taxon>
        <taxon>Gammaproteobacteria</taxon>
        <taxon>Aeromonadales</taxon>
        <taxon>Aeromonadaceae</taxon>
        <taxon>Oceanimonas</taxon>
    </lineage>
</organism>
<dbReference type="CDD" id="cd00082">
    <property type="entry name" value="HisKA"/>
    <property type="match status" value="1"/>
</dbReference>
<dbReference type="PANTHER" id="PTHR45339">
    <property type="entry name" value="HYBRID SIGNAL TRANSDUCTION HISTIDINE KINASE J"/>
    <property type="match status" value="1"/>
</dbReference>
<accession>A0AA50Q8U1</accession>
<keyword evidence="8" id="KW-0418">Kinase</keyword>
<dbReference type="Pfam" id="PF00512">
    <property type="entry name" value="HisKA"/>
    <property type="match status" value="1"/>
</dbReference>
<evidence type="ECO:0000256" key="3">
    <source>
        <dbReference type="ARBA" id="ARBA00012438"/>
    </source>
</evidence>
<dbReference type="InterPro" id="IPR003661">
    <property type="entry name" value="HisK_dim/P_dom"/>
</dbReference>
<dbReference type="GO" id="GO:0000155">
    <property type="term" value="F:phosphorelay sensor kinase activity"/>
    <property type="evidence" value="ECO:0007669"/>
    <property type="project" value="InterPro"/>
</dbReference>
<dbReference type="PRINTS" id="PR00344">
    <property type="entry name" value="BCTRLSENSOR"/>
</dbReference>
<dbReference type="Gene3D" id="3.30.565.10">
    <property type="entry name" value="Histidine kinase-like ATPase, C-terminal domain"/>
    <property type="match status" value="1"/>
</dbReference>
<dbReference type="SMART" id="SM00387">
    <property type="entry name" value="HATPase_c"/>
    <property type="match status" value="1"/>
</dbReference>
<dbReference type="SUPFAM" id="SSF55874">
    <property type="entry name" value="ATPase domain of HSP90 chaperone/DNA topoisomerase II/histidine kinase"/>
    <property type="match status" value="1"/>
</dbReference>
<gene>
    <name evidence="16" type="ORF">PU634_08090</name>
</gene>
<dbReference type="Proteomes" id="UP001223802">
    <property type="component" value="Chromosome"/>
</dbReference>
<dbReference type="InterPro" id="IPR004358">
    <property type="entry name" value="Sig_transdc_His_kin-like_C"/>
</dbReference>
<proteinExistence type="predicted"/>
<feature type="domain" description="Response regulatory" evidence="15">
    <location>
        <begin position="672"/>
        <end position="788"/>
    </location>
</feature>
<evidence type="ECO:0000256" key="8">
    <source>
        <dbReference type="ARBA" id="ARBA00022777"/>
    </source>
</evidence>
<dbReference type="Gene3D" id="1.10.287.130">
    <property type="match status" value="1"/>
</dbReference>
<evidence type="ECO:0000256" key="2">
    <source>
        <dbReference type="ARBA" id="ARBA00004370"/>
    </source>
</evidence>
<comment type="catalytic activity">
    <reaction evidence="1">
        <text>ATP + protein L-histidine = ADP + protein N-phospho-L-histidine.</text>
        <dbReference type="EC" id="2.7.13.3"/>
    </reaction>
</comment>
<dbReference type="SUPFAM" id="SSF47384">
    <property type="entry name" value="Homodimeric domain of signal transducing histidine kinase"/>
    <property type="match status" value="1"/>
</dbReference>
<sequence length="895" mass="99154">MRRIQEMMAPAKPDARSQKRRWLWLPLLAAALALLFGHGHGLYRQYEDGRQLLRHAEPIVDELYHIHRQVMMPDAEGAVLLDDKVRRLSLLLSRFQQQVSQSNMARLATLTGDQHPDDYLETLQQLQEAELHARHSLAVFADAVGRVPAAEAGPGLQQLLQHSRLYLYTTNPLFVRGLEREAGALRQRTASTPRLKEALYAQGIYTANLRQLIRLRHRFADTNIADFYDWIAGWRQHTEHSRDRLLALALMLVLGLLCAGGGLLYLNNRKWRQASRSARALAQAKTDFLANMSHEIRTPMNAIIGFVSLLQQTALDARQSDYLSKIQLSSDNLLLLINDILDLTKVEAGKLELEDIAFDLNEQLERLAGLFADMSEQKQLEVIINKAPNVPDRLQGDPLRLGQVLTNLVSNALKFTERGEVVVSISVTDEAEPRLCVAVRDTGIGIVPEQQEQLFQSFTQVDASTTRKYGGSGLGLSICRHLVELMGGSIQVHSVPGRGSTFRVTLPLRPARDDKPDFAPVFEPGLKVLVVEDNPQALEVMSGMLRRAGFVVYTAMNIEAARGLLQHRGSELAAVLIDCCLGRENGLELARFIRQQPHLEALPVVVVSAFGRDRPAAQMRALGLEEYVSKPVTWIRLSACLARLLNPAPAPATPAPADTDTEHYRRRLCGRQVLLAEDNRLNQQLIIEYLARVGVSVILADNGRQAVELVSRQAFDAILMDLQMPILDGLEATRQIRRLQRHHDVPIIALTASAMRSDRESSYGSGMNAYVSKPVNRNDLYQALAEQCGRPGTALAQAGSVPAPAPLAPPQAAGLPACRDQLWLLQAAQAEGNWGEAAGLLAELAHCARADGEMVLAEQAEQARHWPERQQALPHARLAELQGALDKALERHDAG</sequence>
<comment type="subcellular location">
    <subcellularLocation>
        <location evidence="2">Membrane</location>
    </subcellularLocation>
</comment>
<dbReference type="AlphaFoldDB" id="A0AA50Q8U1"/>
<feature type="transmembrane region" description="Helical" evidence="13">
    <location>
        <begin position="245"/>
        <end position="266"/>
    </location>
</feature>
<dbReference type="InterPro" id="IPR036890">
    <property type="entry name" value="HATPase_C_sf"/>
</dbReference>
<keyword evidence="7" id="KW-0547">Nucleotide-binding</keyword>
<keyword evidence="5" id="KW-0808">Transferase</keyword>
<feature type="modified residue" description="4-aspartylphosphate" evidence="12">
    <location>
        <position position="578"/>
    </location>
</feature>
<dbReference type="InterPro" id="IPR036097">
    <property type="entry name" value="HisK_dim/P_sf"/>
</dbReference>
<dbReference type="PROSITE" id="PS50109">
    <property type="entry name" value="HIS_KIN"/>
    <property type="match status" value="1"/>
</dbReference>
<feature type="modified residue" description="4-aspartylphosphate" evidence="12">
    <location>
        <position position="721"/>
    </location>
</feature>
<dbReference type="FunFam" id="1.10.287.130:FF:000004">
    <property type="entry name" value="Ethylene receptor 1"/>
    <property type="match status" value="1"/>
</dbReference>
<dbReference type="RefSeq" id="WP_306763543.1">
    <property type="nucleotide sequence ID" value="NZ_CP118224.1"/>
</dbReference>
<feature type="domain" description="Histidine kinase" evidence="14">
    <location>
        <begin position="291"/>
        <end position="510"/>
    </location>
</feature>
<dbReference type="InterPro" id="IPR001789">
    <property type="entry name" value="Sig_transdc_resp-reg_receiver"/>
</dbReference>
<keyword evidence="9" id="KW-0067">ATP-binding</keyword>
<evidence type="ECO:0000313" key="17">
    <source>
        <dbReference type="Proteomes" id="UP001223802"/>
    </source>
</evidence>
<dbReference type="CDD" id="cd17546">
    <property type="entry name" value="REC_hyHK_CKI1_RcsC-like"/>
    <property type="match status" value="1"/>
</dbReference>
<evidence type="ECO:0000256" key="6">
    <source>
        <dbReference type="ARBA" id="ARBA00022692"/>
    </source>
</evidence>
<dbReference type="CDD" id="cd00156">
    <property type="entry name" value="REC"/>
    <property type="match status" value="1"/>
</dbReference>
<dbReference type="SUPFAM" id="SSF52172">
    <property type="entry name" value="CheY-like"/>
    <property type="match status" value="2"/>
</dbReference>
<evidence type="ECO:0000256" key="4">
    <source>
        <dbReference type="ARBA" id="ARBA00022553"/>
    </source>
</evidence>
<evidence type="ECO:0000256" key="5">
    <source>
        <dbReference type="ARBA" id="ARBA00022679"/>
    </source>
</evidence>
<protein>
    <recommendedName>
        <fullName evidence="3">histidine kinase</fullName>
        <ecNumber evidence="3">2.7.13.3</ecNumber>
    </recommendedName>
</protein>
<keyword evidence="6 13" id="KW-0812">Transmembrane</keyword>
<dbReference type="EMBL" id="CP118224">
    <property type="protein sequence ID" value="WMC12310.1"/>
    <property type="molecule type" value="Genomic_DNA"/>
</dbReference>
<dbReference type="InterPro" id="IPR011006">
    <property type="entry name" value="CheY-like_superfamily"/>
</dbReference>
<dbReference type="GO" id="GO:0005524">
    <property type="term" value="F:ATP binding"/>
    <property type="evidence" value="ECO:0007669"/>
    <property type="project" value="UniProtKB-KW"/>
</dbReference>
<name>A0AA50Q8U1_9GAMM</name>
<dbReference type="PROSITE" id="PS50110">
    <property type="entry name" value="RESPONSE_REGULATORY"/>
    <property type="match status" value="2"/>
</dbReference>
<evidence type="ECO:0000256" key="1">
    <source>
        <dbReference type="ARBA" id="ARBA00000085"/>
    </source>
</evidence>
<dbReference type="EC" id="2.7.13.3" evidence="3"/>
<dbReference type="InterPro" id="IPR005467">
    <property type="entry name" value="His_kinase_dom"/>
</dbReference>
<dbReference type="Pfam" id="PF00072">
    <property type="entry name" value="Response_reg"/>
    <property type="match status" value="2"/>
</dbReference>
<dbReference type="CDD" id="cd16922">
    <property type="entry name" value="HATPase_EvgS-ArcB-TorS-like"/>
    <property type="match status" value="1"/>
</dbReference>
<evidence type="ECO:0000256" key="10">
    <source>
        <dbReference type="ARBA" id="ARBA00022989"/>
    </source>
</evidence>
<dbReference type="Gene3D" id="3.40.50.2300">
    <property type="match status" value="2"/>
</dbReference>
<evidence type="ECO:0000256" key="13">
    <source>
        <dbReference type="SAM" id="Phobius"/>
    </source>
</evidence>
<dbReference type="InterPro" id="IPR003594">
    <property type="entry name" value="HATPase_dom"/>
</dbReference>
<reference evidence="16 17" key="1">
    <citation type="submission" date="2023-02" db="EMBL/GenBank/DDBJ databases">
        <title>Complete genome sequence of a novel bacterium Oceanimonas sp. NTOU-MSR1 isolated from marine coast sediment.</title>
        <authorList>
            <person name="Yang H.-T."/>
            <person name="Chen Y.-L."/>
            <person name="Ho Y.-N."/>
        </authorList>
    </citation>
    <scope>NUCLEOTIDE SEQUENCE [LARGE SCALE GENOMIC DNA]</scope>
    <source>
        <strain evidence="16 17">NTOU-MSR1</strain>
    </source>
</reference>
<evidence type="ECO:0000256" key="9">
    <source>
        <dbReference type="ARBA" id="ARBA00022840"/>
    </source>
</evidence>
<dbReference type="Pfam" id="PF02518">
    <property type="entry name" value="HATPase_c"/>
    <property type="match status" value="1"/>
</dbReference>
<keyword evidence="17" id="KW-1185">Reference proteome</keyword>
<evidence type="ECO:0000259" key="14">
    <source>
        <dbReference type="PROSITE" id="PS50109"/>
    </source>
</evidence>
<dbReference type="KEGG" id="ope:PU634_08090"/>
<evidence type="ECO:0000313" key="16">
    <source>
        <dbReference type="EMBL" id="WMC12310.1"/>
    </source>
</evidence>
<dbReference type="SMART" id="SM00448">
    <property type="entry name" value="REC"/>
    <property type="match status" value="2"/>
</dbReference>
<evidence type="ECO:0000256" key="7">
    <source>
        <dbReference type="ARBA" id="ARBA00022741"/>
    </source>
</evidence>
<keyword evidence="11 13" id="KW-0472">Membrane</keyword>
<dbReference type="SMART" id="SM00388">
    <property type="entry name" value="HisKA"/>
    <property type="match status" value="1"/>
</dbReference>
<evidence type="ECO:0000256" key="11">
    <source>
        <dbReference type="ARBA" id="ARBA00023136"/>
    </source>
</evidence>
<keyword evidence="4 12" id="KW-0597">Phosphoprotein</keyword>
<evidence type="ECO:0000259" key="15">
    <source>
        <dbReference type="PROSITE" id="PS50110"/>
    </source>
</evidence>
<evidence type="ECO:0000256" key="12">
    <source>
        <dbReference type="PROSITE-ProRule" id="PRU00169"/>
    </source>
</evidence>